<gene>
    <name evidence="3" type="ORF">NDK43_31070</name>
</gene>
<evidence type="ECO:0000259" key="1">
    <source>
        <dbReference type="PROSITE" id="PS50937"/>
    </source>
</evidence>
<dbReference type="PROSITE" id="PS50937">
    <property type="entry name" value="HTH_MERR_2"/>
    <property type="match status" value="1"/>
</dbReference>
<dbReference type="PROSITE" id="PS51500">
    <property type="entry name" value="SIN"/>
    <property type="match status" value="1"/>
</dbReference>
<dbReference type="InterPro" id="IPR036281">
    <property type="entry name" value="SinR/SinI_dimer_dom_sf"/>
</dbReference>
<feature type="domain" description="Sin" evidence="2">
    <location>
        <begin position="2"/>
        <end position="40"/>
    </location>
</feature>
<dbReference type="EMBL" id="JAMQCR010000003">
    <property type="protein sequence ID" value="MCM2535921.1"/>
    <property type="molecule type" value="Genomic_DNA"/>
</dbReference>
<proteinExistence type="predicted"/>
<name>A0ABT0WHX0_9BACI</name>
<organism evidence="3 4">
    <name type="scientific">Neobacillus pocheonensis</name>
    <dbReference type="NCBI Taxonomy" id="363869"/>
    <lineage>
        <taxon>Bacteria</taxon>
        <taxon>Bacillati</taxon>
        <taxon>Bacillota</taxon>
        <taxon>Bacilli</taxon>
        <taxon>Bacillales</taxon>
        <taxon>Bacillaceae</taxon>
        <taxon>Neobacillus</taxon>
    </lineage>
</organism>
<reference evidence="3 4" key="1">
    <citation type="submission" date="2022-06" db="EMBL/GenBank/DDBJ databases">
        <authorList>
            <person name="Jeon C.O."/>
        </authorList>
    </citation>
    <scope>NUCLEOTIDE SEQUENCE [LARGE SCALE GENOMIC DNA]</scope>
    <source>
        <strain evidence="3 4">KCTC 13943</strain>
    </source>
</reference>
<protein>
    <submittedName>
        <fullName evidence="3">Anti-repressor SinI family protein</fullName>
    </submittedName>
</protein>
<sequence length="44" mass="5157">MFNTLSNEKELDNEWLQLILEAQNLGISINEIKDFLNLVPDFSF</sequence>
<accession>A0ABT0WHX0</accession>
<evidence type="ECO:0000313" key="4">
    <source>
        <dbReference type="Proteomes" id="UP001523262"/>
    </source>
</evidence>
<comment type="caution">
    <text evidence="3">The sequence shown here is derived from an EMBL/GenBank/DDBJ whole genome shotgun (WGS) entry which is preliminary data.</text>
</comment>
<dbReference type="InterPro" id="IPR010981">
    <property type="entry name" value="SinR/SinI_dimer_dom"/>
</dbReference>
<dbReference type="InterPro" id="IPR000551">
    <property type="entry name" value="MerR-type_HTH_dom"/>
</dbReference>
<dbReference type="Pfam" id="PF08671">
    <property type="entry name" value="SinI"/>
    <property type="match status" value="1"/>
</dbReference>
<dbReference type="SUPFAM" id="SSF47406">
    <property type="entry name" value="SinR repressor dimerisation domain-like"/>
    <property type="match status" value="1"/>
</dbReference>
<dbReference type="Proteomes" id="UP001523262">
    <property type="component" value="Unassembled WGS sequence"/>
</dbReference>
<keyword evidence="4" id="KW-1185">Reference proteome</keyword>
<evidence type="ECO:0000259" key="2">
    <source>
        <dbReference type="PROSITE" id="PS51500"/>
    </source>
</evidence>
<evidence type="ECO:0000313" key="3">
    <source>
        <dbReference type="EMBL" id="MCM2535921.1"/>
    </source>
</evidence>
<feature type="domain" description="HTH merR-type" evidence="1">
    <location>
        <begin position="14"/>
        <end position="38"/>
    </location>
</feature>